<dbReference type="STRING" id="417102.CA982_07270"/>
<name>A0A243QDC7_9ACTN</name>
<feature type="short sequence motif" description="DGA/G" evidence="2">
    <location>
        <begin position="193"/>
        <end position="195"/>
    </location>
</feature>
<dbReference type="Pfam" id="PF01734">
    <property type="entry name" value="Patatin"/>
    <property type="match status" value="1"/>
</dbReference>
<evidence type="ECO:0000259" key="3">
    <source>
        <dbReference type="PROSITE" id="PS51635"/>
    </source>
</evidence>
<evidence type="ECO:0000313" key="4">
    <source>
        <dbReference type="EMBL" id="OUC79751.1"/>
    </source>
</evidence>
<dbReference type="InterPro" id="IPR016035">
    <property type="entry name" value="Acyl_Trfase/lysoPLipase"/>
</dbReference>
<protein>
    <submittedName>
        <fullName evidence="4">Patatin</fullName>
    </submittedName>
</protein>
<dbReference type="AlphaFoldDB" id="A0A243QDC7"/>
<keyword evidence="2" id="KW-0442">Lipid degradation</keyword>
<dbReference type="SUPFAM" id="SSF52151">
    <property type="entry name" value="FabD/lysophospholipase-like"/>
    <property type="match status" value="1"/>
</dbReference>
<dbReference type="EMBL" id="NGFO01000006">
    <property type="protein sequence ID" value="OUC79751.1"/>
    <property type="molecule type" value="Genomic_DNA"/>
</dbReference>
<feature type="active site" description="Proton acceptor" evidence="2">
    <location>
        <position position="193"/>
    </location>
</feature>
<accession>A0A243QDC7</accession>
<keyword evidence="5" id="KW-1185">Reference proteome</keyword>
<dbReference type="InterPro" id="IPR002641">
    <property type="entry name" value="PNPLA_dom"/>
</dbReference>
<sequence length="310" mass="32036">MTRTAVVIGCGGTIGGAWIVAALAALAGETGLNPSEVDLLQGTSAGAELVTMLASGTSIDELVAMHRGHAGDRRLRDHIAATPPGLPPLPSPRPLHPALVRRRPGLAGLTGLAPTGRGDAAWLQRLGEAFTTEDGWLPHSDARMIAYDVGTGERVALGAPTAPPVSVGEALRASWAIPGWMPPVRLGESVLVDGGAASTASVDLLVDDNIDLAYVIAPMASVPGQRPPGLGGVIEDRILRRPMSATLTREIAVLRSTGTSVIPIVPSTDDLRGLGANFMRRSHRRAAFEAAMTTVPVTVRAALSENASHA</sequence>
<comment type="caution">
    <text evidence="2">Lacks conserved residue(s) required for the propagation of feature annotation.</text>
</comment>
<proteinExistence type="predicted"/>
<evidence type="ECO:0000256" key="2">
    <source>
        <dbReference type="PROSITE-ProRule" id="PRU01161"/>
    </source>
</evidence>
<dbReference type="GO" id="GO:0016787">
    <property type="term" value="F:hydrolase activity"/>
    <property type="evidence" value="ECO:0007669"/>
    <property type="project" value="UniProtKB-UniRule"/>
</dbReference>
<dbReference type="Proteomes" id="UP000194632">
    <property type="component" value="Unassembled WGS sequence"/>
</dbReference>
<dbReference type="RefSeq" id="WP_086534726.1">
    <property type="nucleotide sequence ID" value="NZ_NGFO01000006.1"/>
</dbReference>
<evidence type="ECO:0000313" key="5">
    <source>
        <dbReference type="Proteomes" id="UP000194632"/>
    </source>
</evidence>
<gene>
    <name evidence="4" type="ORF">CA982_07270</name>
</gene>
<feature type="short sequence motif" description="GXSXG" evidence="2">
    <location>
        <begin position="42"/>
        <end position="46"/>
    </location>
</feature>
<keyword evidence="2" id="KW-0378">Hydrolase</keyword>
<dbReference type="GO" id="GO:0016042">
    <property type="term" value="P:lipid catabolic process"/>
    <property type="evidence" value="ECO:0007669"/>
    <property type="project" value="UniProtKB-UniRule"/>
</dbReference>
<dbReference type="Gene3D" id="3.40.1090.10">
    <property type="entry name" value="Cytosolic phospholipase A2 catalytic domain"/>
    <property type="match status" value="1"/>
</dbReference>
<organism evidence="4 5">
    <name type="scientific">Gordonia lacunae</name>
    <dbReference type="NCBI Taxonomy" id="417102"/>
    <lineage>
        <taxon>Bacteria</taxon>
        <taxon>Bacillati</taxon>
        <taxon>Actinomycetota</taxon>
        <taxon>Actinomycetes</taxon>
        <taxon>Mycobacteriales</taxon>
        <taxon>Gordoniaceae</taxon>
        <taxon>Gordonia</taxon>
    </lineage>
</organism>
<dbReference type="PROSITE" id="PS51635">
    <property type="entry name" value="PNPLA"/>
    <property type="match status" value="1"/>
</dbReference>
<reference evidence="4 5" key="1">
    <citation type="submission" date="2017-05" db="EMBL/GenBank/DDBJ databases">
        <title>Biotechnological potential of actinobacteria isolated from South African environments.</title>
        <authorList>
            <person name="Le Roes-Hill M."/>
            <person name="Prins A."/>
            <person name="Durrell K.A."/>
        </authorList>
    </citation>
    <scope>NUCLEOTIDE SEQUENCE [LARGE SCALE GENOMIC DNA]</scope>
    <source>
        <strain evidence="4">BS2</strain>
    </source>
</reference>
<comment type="caution">
    <text evidence="4">The sequence shown here is derived from an EMBL/GenBank/DDBJ whole genome shotgun (WGS) entry which is preliminary data.</text>
</comment>
<keyword evidence="1 2" id="KW-0443">Lipid metabolism</keyword>
<feature type="active site" description="Nucleophile" evidence="2">
    <location>
        <position position="44"/>
    </location>
</feature>
<evidence type="ECO:0000256" key="1">
    <source>
        <dbReference type="ARBA" id="ARBA00023098"/>
    </source>
</evidence>
<dbReference type="OrthoDB" id="2339873at2"/>
<feature type="domain" description="PNPLA" evidence="3">
    <location>
        <begin position="7"/>
        <end position="206"/>
    </location>
</feature>